<dbReference type="InterPro" id="IPR016169">
    <property type="entry name" value="FAD-bd_PCMH_sub2"/>
</dbReference>
<dbReference type="InterPro" id="IPR016171">
    <property type="entry name" value="Vanillyl_alc_oxidase_C-sub2"/>
</dbReference>
<dbReference type="Pfam" id="PF01565">
    <property type="entry name" value="FAD_binding_4"/>
    <property type="match status" value="1"/>
</dbReference>
<accession>A0A517MXH1</accession>
<protein>
    <submittedName>
        <fullName evidence="7">Putative FAD-linked oxidoreductase</fullName>
        <ecNumber evidence="7">1.-.-.-</ecNumber>
    </submittedName>
</protein>
<keyword evidence="3" id="KW-0274">FAD</keyword>
<dbReference type="InterPro" id="IPR036318">
    <property type="entry name" value="FAD-bd_PCMH-like_sf"/>
</dbReference>
<dbReference type="AlphaFoldDB" id="A0A517MXH1"/>
<feature type="domain" description="FAD-binding PCMH-type" evidence="6">
    <location>
        <begin position="89"/>
        <end position="267"/>
    </location>
</feature>
<evidence type="ECO:0000313" key="7">
    <source>
        <dbReference type="EMBL" id="QDS99563.1"/>
    </source>
</evidence>
<keyword evidence="2" id="KW-0285">Flavoprotein</keyword>
<evidence type="ECO:0000256" key="1">
    <source>
        <dbReference type="ARBA" id="ARBA00001974"/>
    </source>
</evidence>
<evidence type="ECO:0000256" key="3">
    <source>
        <dbReference type="ARBA" id="ARBA00022827"/>
    </source>
</evidence>
<dbReference type="Pfam" id="PF02913">
    <property type="entry name" value="FAD-oxidase_C"/>
    <property type="match status" value="1"/>
</dbReference>
<proteinExistence type="predicted"/>
<reference evidence="7 8" key="1">
    <citation type="submission" date="2019-02" db="EMBL/GenBank/DDBJ databases">
        <title>Deep-cultivation of Planctomycetes and their phenomic and genomic characterization uncovers novel biology.</title>
        <authorList>
            <person name="Wiegand S."/>
            <person name="Jogler M."/>
            <person name="Boedeker C."/>
            <person name="Pinto D."/>
            <person name="Vollmers J."/>
            <person name="Rivas-Marin E."/>
            <person name="Kohn T."/>
            <person name="Peeters S.H."/>
            <person name="Heuer A."/>
            <person name="Rast P."/>
            <person name="Oberbeckmann S."/>
            <person name="Bunk B."/>
            <person name="Jeske O."/>
            <person name="Meyerdierks A."/>
            <person name="Storesund J.E."/>
            <person name="Kallscheuer N."/>
            <person name="Luecker S."/>
            <person name="Lage O.M."/>
            <person name="Pohl T."/>
            <person name="Merkel B.J."/>
            <person name="Hornburger P."/>
            <person name="Mueller R.-W."/>
            <person name="Bruemmer F."/>
            <person name="Labrenz M."/>
            <person name="Spormann A.M."/>
            <person name="Op den Camp H."/>
            <person name="Overmann J."/>
            <person name="Amann R."/>
            <person name="Jetten M.S.M."/>
            <person name="Mascher T."/>
            <person name="Medema M.H."/>
            <person name="Devos D.P."/>
            <person name="Kaster A.-K."/>
            <person name="Ovreas L."/>
            <person name="Rohde M."/>
            <person name="Galperin M.Y."/>
            <person name="Jogler C."/>
        </authorList>
    </citation>
    <scope>NUCLEOTIDE SEQUENCE [LARGE SCALE GENOMIC DNA]</scope>
    <source>
        <strain evidence="7 8">HG15A2</strain>
    </source>
</reference>
<keyword evidence="8" id="KW-1185">Reference proteome</keyword>
<comment type="cofactor">
    <cofactor evidence="1">
        <name>FAD</name>
        <dbReference type="ChEBI" id="CHEBI:57692"/>
    </cofactor>
</comment>
<evidence type="ECO:0000313" key="8">
    <source>
        <dbReference type="Proteomes" id="UP000319852"/>
    </source>
</evidence>
<dbReference type="InterPro" id="IPR016164">
    <property type="entry name" value="FAD-linked_Oxase-like_C"/>
</dbReference>
<evidence type="ECO:0000256" key="2">
    <source>
        <dbReference type="ARBA" id="ARBA00022630"/>
    </source>
</evidence>
<keyword evidence="4 7" id="KW-0560">Oxidoreductase</keyword>
<sequence length="534" mass="56644">MHEVSKTSIVSVCKLGSRTPRPSGLHTFEPPSHFWVDAVEIPAASASTPSDLSRLAPLVDQLRQRFPTDRLLTQPAQLAPYESDGLTAFRVHPGGVVLVQDASEVVTVVRLCHEHGVPFVARGSGTSLSGGSLPVAGGLVIALNRMNRVLDYQPRSQTIVVEPGVVNQQVSRHVAQDGLYYAPDPSSGPVCTIGGNVAFNSGGAHCLKYGMTANHVLGIKAVFPDGELVELGGRSHETAGADLAGMFVGSEGLFGIALEIVLRLLPLPERFHTVLAAYDSLEKAGDAVASVVASGLLPGAMEIMDKLAIEASEQAVHAGYPTGAAAALIVELEGPEEEVAAEIPRLDAIMQASGAYELRVAKSAADRMNIWKGRKGAFSAVGRLSPDYIVQDGVVPRSRLGEALAEVQRLSARYGLRVANVFHAGDGNLHPLILYDGRIEGQLHQAELLAGEILRMCIRLGGSITGEHGVGVEKLEFLPEMYGEAEMELMNRVRQTIDPQELANRGKLLLSASDVGKQSHAPHPLESAGVISRA</sequence>
<name>A0A517MXH1_9BACT</name>
<dbReference type="InterPro" id="IPR006094">
    <property type="entry name" value="Oxid_FAD_bind_N"/>
</dbReference>
<dbReference type="EMBL" id="CP036263">
    <property type="protein sequence ID" value="QDS99563.1"/>
    <property type="molecule type" value="Genomic_DNA"/>
</dbReference>
<dbReference type="PROSITE" id="PS51387">
    <property type="entry name" value="FAD_PCMH"/>
    <property type="match status" value="1"/>
</dbReference>
<dbReference type="GO" id="GO:0016491">
    <property type="term" value="F:oxidoreductase activity"/>
    <property type="evidence" value="ECO:0007669"/>
    <property type="project" value="UniProtKB-KW"/>
</dbReference>
<dbReference type="Gene3D" id="3.30.465.10">
    <property type="match status" value="1"/>
</dbReference>
<feature type="region of interest" description="Disordered" evidence="5">
    <location>
        <begin position="513"/>
        <end position="534"/>
    </location>
</feature>
<dbReference type="Gene3D" id="1.10.45.10">
    <property type="entry name" value="Vanillyl-alcohol Oxidase, Chain A, domain 4"/>
    <property type="match status" value="1"/>
</dbReference>
<dbReference type="SUPFAM" id="SSF55103">
    <property type="entry name" value="FAD-linked oxidases, C-terminal domain"/>
    <property type="match status" value="1"/>
</dbReference>
<dbReference type="EC" id="1.-.-.-" evidence="7"/>
<dbReference type="GO" id="GO:0071949">
    <property type="term" value="F:FAD binding"/>
    <property type="evidence" value="ECO:0007669"/>
    <property type="project" value="InterPro"/>
</dbReference>
<dbReference type="Gene3D" id="3.30.70.2740">
    <property type="match status" value="1"/>
</dbReference>
<dbReference type="PANTHER" id="PTHR42934:SF1">
    <property type="entry name" value="GLYCOLATE OXIDASE SUBUNIT GLCD"/>
    <property type="match status" value="1"/>
</dbReference>
<evidence type="ECO:0000259" key="6">
    <source>
        <dbReference type="PROSITE" id="PS51387"/>
    </source>
</evidence>
<evidence type="ECO:0000256" key="5">
    <source>
        <dbReference type="SAM" id="MobiDB-lite"/>
    </source>
</evidence>
<dbReference type="InterPro" id="IPR051914">
    <property type="entry name" value="FAD-linked_OxidoTrans_Type4"/>
</dbReference>
<evidence type="ECO:0000256" key="4">
    <source>
        <dbReference type="ARBA" id="ARBA00023002"/>
    </source>
</evidence>
<gene>
    <name evidence="7" type="ORF">HG15A2_28870</name>
</gene>
<dbReference type="Proteomes" id="UP000319852">
    <property type="component" value="Chromosome"/>
</dbReference>
<dbReference type="SUPFAM" id="SSF56176">
    <property type="entry name" value="FAD-binding/transporter-associated domain-like"/>
    <property type="match status" value="1"/>
</dbReference>
<dbReference type="InterPro" id="IPR004113">
    <property type="entry name" value="FAD-bd_oxidored_4_C"/>
</dbReference>
<dbReference type="InterPro" id="IPR016166">
    <property type="entry name" value="FAD-bd_PCMH"/>
</dbReference>
<dbReference type="KEGG" id="amob:HG15A2_28870"/>
<organism evidence="7 8">
    <name type="scientific">Adhaeretor mobilis</name>
    <dbReference type="NCBI Taxonomy" id="1930276"/>
    <lineage>
        <taxon>Bacteria</taxon>
        <taxon>Pseudomonadati</taxon>
        <taxon>Planctomycetota</taxon>
        <taxon>Planctomycetia</taxon>
        <taxon>Pirellulales</taxon>
        <taxon>Lacipirellulaceae</taxon>
        <taxon>Adhaeretor</taxon>
    </lineage>
</organism>
<dbReference type="PANTHER" id="PTHR42934">
    <property type="entry name" value="GLYCOLATE OXIDASE SUBUNIT GLCD"/>
    <property type="match status" value="1"/>
</dbReference>